<evidence type="ECO:0000313" key="2">
    <source>
        <dbReference type="EMBL" id="OQE43549.1"/>
    </source>
</evidence>
<reference evidence="3" key="1">
    <citation type="journal article" date="2017" name="Nat. Microbiol.">
        <title>Global analysis of biosynthetic gene clusters reveals vast potential of secondary metabolite production in Penicillium species.</title>
        <authorList>
            <person name="Nielsen J.C."/>
            <person name="Grijseels S."/>
            <person name="Prigent S."/>
            <person name="Ji B."/>
            <person name="Dainat J."/>
            <person name="Nielsen K.F."/>
            <person name="Frisvad J.C."/>
            <person name="Workman M."/>
            <person name="Nielsen J."/>
        </authorList>
    </citation>
    <scope>NUCLEOTIDE SEQUENCE [LARGE SCALE GENOMIC DNA]</scope>
    <source>
        <strain evidence="3">IBT 31321</strain>
    </source>
</reference>
<accession>A0A1V6UZ89</accession>
<evidence type="ECO:0000256" key="1">
    <source>
        <dbReference type="SAM" id="MobiDB-lite"/>
    </source>
</evidence>
<feature type="compositionally biased region" description="Polar residues" evidence="1">
    <location>
        <begin position="228"/>
        <end position="238"/>
    </location>
</feature>
<dbReference type="InterPro" id="IPR032675">
    <property type="entry name" value="LRR_dom_sf"/>
</dbReference>
<feature type="region of interest" description="Disordered" evidence="1">
    <location>
        <begin position="175"/>
        <end position="245"/>
    </location>
</feature>
<name>A0A1V6UZ89_9EURO</name>
<dbReference type="EMBL" id="MDDG01000003">
    <property type="protein sequence ID" value="OQE43549.1"/>
    <property type="molecule type" value="Genomic_DNA"/>
</dbReference>
<keyword evidence="3" id="KW-1185">Reference proteome</keyword>
<comment type="caution">
    <text evidence="2">The sequence shown here is derived from an EMBL/GenBank/DDBJ whole genome shotgun (WGS) entry which is preliminary data.</text>
</comment>
<dbReference type="AlphaFoldDB" id="A0A1V6UZ89"/>
<dbReference type="SUPFAM" id="SSF52047">
    <property type="entry name" value="RNI-like"/>
    <property type="match status" value="1"/>
</dbReference>
<sequence length="529" mass="59554">MTRMQYASQTMEGVKMAEVAARDLKLRLHGRDSCDAAFCNPAVKIDLSGRKLTDEGFDIFIDALLETLQKDRDDKHPEGFFRLFELQLSGNCLTYKSLPKLGRAIRLSTGDLSNIDLSQNCIQVSTAEQKVAWKYFLASFEECYMLKRVNFSENPLDTTGVEILARVYIRSKLGFPDQEAPSPEEGNQSSVVGEGEDLPSDDNSPDIDHFSSLSIDDKAPRFVDSGDKYTTPQSQGTSDIALESNRRHFRQTRGLRSVPELIVTGIPMSAIGVIHLSGMLKMQESREFLCFYLPKTKVAVSRLGTERKNPSITWQPNEHLYQNVYQLLYWATEISKQAPSFYRPTLSVAISKLETPIPIVSRKGKSWGGTSCIKFHIVAKRLYDLATESEIWDSEIWGIAVKIGKMVETILLNEEVIRAQLLSGKLFQCFGLEKDMVDAINLGVSHSRQLLDGQELQGPEESWLGLSLDTWADIMGMSLDKGNFLTTDQKKSILDYVVSMGGMFLPAMTPMDELWEFLLEVNCIMYHES</sequence>
<dbReference type="Gene3D" id="3.80.10.10">
    <property type="entry name" value="Ribonuclease Inhibitor"/>
    <property type="match status" value="1"/>
</dbReference>
<protein>
    <submittedName>
        <fullName evidence="2">Uncharacterized protein</fullName>
    </submittedName>
</protein>
<proteinExistence type="predicted"/>
<gene>
    <name evidence="2" type="ORF">PENCOP_c003G04795</name>
</gene>
<evidence type="ECO:0000313" key="3">
    <source>
        <dbReference type="Proteomes" id="UP000191500"/>
    </source>
</evidence>
<feature type="compositionally biased region" description="Basic and acidic residues" evidence="1">
    <location>
        <begin position="215"/>
        <end position="227"/>
    </location>
</feature>
<feature type="compositionally biased region" description="Acidic residues" evidence="1">
    <location>
        <begin position="194"/>
        <end position="205"/>
    </location>
</feature>
<dbReference type="Proteomes" id="UP000191500">
    <property type="component" value="Unassembled WGS sequence"/>
</dbReference>
<organism evidence="2 3">
    <name type="scientific">Penicillium coprophilum</name>
    <dbReference type="NCBI Taxonomy" id="36646"/>
    <lineage>
        <taxon>Eukaryota</taxon>
        <taxon>Fungi</taxon>
        <taxon>Dikarya</taxon>
        <taxon>Ascomycota</taxon>
        <taxon>Pezizomycotina</taxon>
        <taxon>Eurotiomycetes</taxon>
        <taxon>Eurotiomycetidae</taxon>
        <taxon>Eurotiales</taxon>
        <taxon>Aspergillaceae</taxon>
        <taxon>Penicillium</taxon>
    </lineage>
</organism>